<organism evidence="11 12">
    <name type="scientific">Anthostomella pinea</name>
    <dbReference type="NCBI Taxonomy" id="933095"/>
    <lineage>
        <taxon>Eukaryota</taxon>
        <taxon>Fungi</taxon>
        <taxon>Dikarya</taxon>
        <taxon>Ascomycota</taxon>
        <taxon>Pezizomycotina</taxon>
        <taxon>Sordariomycetes</taxon>
        <taxon>Xylariomycetidae</taxon>
        <taxon>Xylariales</taxon>
        <taxon>Xylariaceae</taxon>
        <taxon>Anthostomella</taxon>
    </lineage>
</organism>
<dbReference type="Pfam" id="PF07690">
    <property type="entry name" value="MFS_1"/>
    <property type="match status" value="1"/>
</dbReference>
<dbReference type="Gene3D" id="1.20.1250.20">
    <property type="entry name" value="MFS general substrate transporter like domains"/>
    <property type="match status" value="1"/>
</dbReference>
<accession>A0AAI8VGJ6</accession>
<feature type="transmembrane region" description="Helical" evidence="9">
    <location>
        <begin position="363"/>
        <end position="386"/>
    </location>
</feature>
<dbReference type="PROSITE" id="PS50850">
    <property type="entry name" value="MFS"/>
    <property type="match status" value="1"/>
</dbReference>
<evidence type="ECO:0000259" key="10">
    <source>
        <dbReference type="PROSITE" id="PS50850"/>
    </source>
</evidence>
<evidence type="ECO:0000256" key="5">
    <source>
        <dbReference type="ARBA" id="ARBA00022989"/>
    </source>
</evidence>
<keyword evidence="2" id="KW-0813">Transport</keyword>
<evidence type="ECO:0000256" key="6">
    <source>
        <dbReference type="ARBA" id="ARBA00023136"/>
    </source>
</evidence>
<dbReference type="Proteomes" id="UP001295740">
    <property type="component" value="Unassembled WGS sequence"/>
</dbReference>
<dbReference type="InterPro" id="IPR036259">
    <property type="entry name" value="MFS_trans_sf"/>
</dbReference>
<comment type="caution">
    <text evidence="11">The sequence shown here is derived from an EMBL/GenBank/DDBJ whole genome shotgun (WGS) entry which is preliminary data.</text>
</comment>
<evidence type="ECO:0000256" key="8">
    <source>
        <dbReference type="SAM" id="MobiDB-lite"/>
    </source>
</evidence>
<dbReference type="SUPFAM" id="SSF103473">
    <property type="entry name" value="MFS general substrate transporter"/>
    <property type="match status" value="1"/>
</dbReference>
<sequence>MTGPQGREAVFTGHDQSNGNDMPSTPQSEKPVTSPPQSPQELPPAERPQNWAPWRKWTYTAVVAYCDCLTFLVSMMLAPSVPLVLKTFRPNGDDKALGSFSVRVYILGFCTGPLVLAPLTDLYGRKPVLLVSSLFFAALTAACGLAPSLESLIAFRFFAGCFGGAPMAVGGAVVADVYLPGRRGAPMAFYSAGTMMGPTIGPVLGGVTHLPTLIRRHHQKPKRWSRLWSKREQDGTSVTDVLVRTISLPARIAFSSPPCAAILLMIMIFNGLVNIILSSLGSVYQHRFAFPPTTAGLAYLGIGFGGIMALVTAKRFTVYLAARLSDVDTRRPEHVLPFLWFTIPLGSAGLLWYGWALQNRSHWIVPILGLAPFGYGYMSLATQLFMIEVTPDYSASALAAHTVASSIGGAVIPLATFPLYDGVGYGWGNSVIALVMSSLMSIPICMYLLARSGGRWRAGFVS</sequence>
<feature type="compositionally biased region" description="Pro residues" evidence="8">
    <location>
        <begin position="33"/>
        <end position="46"/>
    </location>
</feature>
<feature type="transmembrane region" description="Helical" evidence="9">
    <location>
        <begin position="97"/>
        <end position="116"/>
    </location>
</feature>
<evidence type="ECO:0000313" key="11">
    <source>
        <dbReference type="EMBL" id="CAJ2504497.1"/>
    </source>
</evidence>
<feature type="compositionally biased region" description="Polar residues" evidence="8">
    <location>
        <begin position="14"/>
        <end position="31"/>
    </location>
</feature>
<feature type="transmembrane region" description="Helical" evidence="9">
    <location>
        <begin position="57"/>
        <end position="77"/>
    </location>
</feature>
<evidence type="ECO:0000256" key="9">
    <source>
        <dbReference type="SAM" id="Phobius"/>
    </source>
</evidence>
<dbReference type="InterPro" id="IPR020846">
    <property type="entry name" value="MFS_dom"/>
</dbReference>
<dbReference type="Gene3D" id="1.20.1720.10">
    <property type="entry name" value="Multidrug resistance protein D"/>
    <property type="match status" value="1"/>
</dbReference>
<dbReference type="AlphaFoldDB" id="A0AAI8VGJ6"/>
<comment type="subcellular location">
    <subcellularLocation>
        <location evidence="1">Cell membrane</location>
        <topology evidence="1">Multi-pass membrane protein</topology>
    </subcellularLocation>
</comment>
<feature type="region of interest" description="Disordered" evidence="8">
    <location>
        <begin position="1"/>
        <end position="48"/>
    </location>
</feature>
<keyword evidence="5 9" id="KW-1133">Transmembrane helix</keyword>
<keyword evidence="4 9" id="KW-0812">Transmembrane</keyword>
<feature type="transmembrane region" description="Helical" evidence="9">
    <location>
        <begin position="261"/>
        <end position="284"/>
    </location>
</feature>
<feature type="transmembrane region" description="Helical" evidence="9">
    <location>
        <begin position="153"/>
        <end position="179"/>
    </location>
</feature>
<dbReference type="GO" id="GO:0022857">
    <property type="term" value="F:transmembrane transporter activity"/>
    <property type="evidence" value="ECO:0007669"/>
    <property type="project" value="InterPro"/>
</dbReference>
<reference evidence="11" key="1">
    <citation type="submission" date="2023-10" db="EMBL/GenBank/DDBJ databases">
        <authorList>
            <person name="Hackl T."/>
        </authorList>
    </citation>
    <scope>NUCLEOTIDE SEQUENCE</scope>
</reference>
<feature type="transmembrane region" description="Helical" evidence="9">
    <location>
        <begin position="426"/>
        <end position="450"/>
    </location>
</feature>
<proteinExistence type="inferred from homology"/>
<evidence type="ECO:0000256" key="1">
    <source>
        <dbReference type="ARBA" id="ARBA00004651"/>
    </source>
</evidence>
<feature type="domain" description="Major facilitator superfamily (MFS) profile" evidence="10">
    <location>
        <begin position="59"/>
        <end position="455"/>
    </location>
</feature>
<dbReference type="InterPro" id="IPR011701">
    <property type="entry name" value="MFS"/>
</dbReference>
<comment type="similarity">
    <text evidence="7">Belongs to the major facilitator superfamily. DHA1 family. Polyamines/proton antiporter (TC 2.A.1.2.16) subfamily.</text>
</comment>
<evidence type="ECO:0000256" key="7">
    <source>
        <dbReference type="ARBA" id="ARBA00038459"/>
    </source>
</evidence>
<keyword evidence="6 9" id="KW-0472">Membrane</keyword>
<feature type="transmembrane region" description="Helical" evidence="9">
    <location>
        <begin position="334"/>
        <end position="357"/>
    </location>
</feature>
<feature type="transmembrane region" description="Helical" evidence="9">
    <location>
        <begin position="296"/>
        <end position="313"/>
    </location>
</feature>
<dbReference type="PANTHER" id="PTHR23502">
    <property type="entry name" value="MAJOR FACILITATOR SUPERFAMILY"/>
    <property type="match status" value="1"/>
</dbReference>
<evidence type="ECO:0000256" key="4">
    <source>
        <dbReference type="ARBA" id="ARBA00022692"/>
    </source>
</evidence>
<dbReference type="PANTHER" id="PTHR23502:SF186">
    <property type="entry name" value="MAJOR FACILITATOR SUPERFAMILY (MFS) PROFILE DOMAIN-CONTAINING PROTEIN"/>
    <property type="match status" value="1"/>
</dbReference>
<keyword evidence="12" id="KW-1185">Reference proteome</keyword>
<feature type="transmembrane region" description="Helical" evidence="9">
    <location>
        <begin position="128"/>
        <end position="147"/>
    </location>
</feature>
<evidence type="ECO:0000256" key="2">
    <source>
        <dbReference type="ARBA" id="ARBA00022448"/>
    </source>
</evidence>
<evidence type="ECO:0000256" key="3">
    <source>
        <dbReference type="ARBA" id="ARBA00022475"/>
    </source>
</evidence>
<evidence type="ECO:0000313" key="12">
    <source>
        <dbReference type="Proteomes" id="UP001295740"/>
    </source>
</evidence>
<dbReference type="GO" id="GO:0005886">
    <property type="term" value="C:plasma membrane"/>
    <property type="evidence" value="ECO:0007669"/>
    <property type="project" value="UniProtKB-SubCell"/>
</dbReference>
<dbReference type="EMBL" id="CAUWAG010000006">
    <property type="protein sequence ID" value="CAJ2504497.1"/>
    <property type="molecule type" value="Genomic_DNA"/>
</dbReference>
<keyword evidence="3" id="KW-1003">Cell membrane</keyword>
<protein>
    <submittedName>
        <fullName evidence="11">Uu.00g118910.m01.CDS01</fullName>
    </submittedName>
</protein>
<name>A0AAI8VGJ6_9PEZI</name>
<gene>
    <name evidence="11" type="ORF">KHLLAP_LOCUS4965</name>
</gene>
<feature type="transmembrane region" description="Helical" evidence="9">
    <location>
        <begin position="398"/>
        <end position="420"/>
    </location>
</feature>